<organism evidence="2 3">
    <name type="scientific">Pseudodesulfovibrio piezophilus (strain DSM 21447 / JCM 15486 / C1TLV30)</name>
    <name type="common">Desulfovibrio piezophilus</name>
    <dbReference type="NCBI Taxonomy" id="1322246"/>
    <lineage>
        <taxon>Bacteria</taxon>
        <taxon>Pseudomonadati</taxon>
        <taxon>Thermodesulfobacteriota</taxon>
        <taxon>Desulfovibrionia</taxon>
        <taxon>Desulfovibrionales</taxon>
        <taxon>Desulfovibrionaceae</taxon>
    </lineage>
</organism>
<name>M1WTX4_PSEP2</name>
<evidence type="ECO:0000313" key="2">
    <source>
        <dbReference type="EMBL" id="CCH49982.1"/>
    </source>
</evidence>
<dbReference type="InterPro" id="IPR001638">
    <property type="entry name" value="Solute-binding_3/MltF_N"/>
</dbReference>
<evidence type="ECO:0000313" key="3">
    <source>
        <dbReference type="Proteomes" id="UP000011724"/>
    </source>
</evidence>
<evidence type="ECO:0000259" key="1">
    <source>
        <dbReference type="SMART" id="SM00062"/>
    </source>
</evidence>
<dbReference type="HOGENOM" id="CLU_070548_1_0_7"/>
<dbReference type="PATRIC" id="fig|879567.3.peg.2948"/>
<gene>
    <name evidence="2" type="ordered locus">BN4_12749</name>
</gene>
<dbReference type="EMBL" id="FO203427">
    <property type="protein sequence ID" value="CCH49982.1"/>
    <property type="molecule type" value="Genomic_DNA"/>
</dbReference>
<reference evidence="2 3" key="1">
    <citation type="journal article" date="2013" name="PLoS ONE">
        <title>The first genomic and proteomic characterization of a deep-sea sulfate reducer: insights into the piezophilic lifestyle of Desulfovibrio piezophilus.</title>
        <authorList>
            <person name="Pradel N."/>
            <person name="Ji B."/>
            <person name="Gimenez G."/>
            <person name="Talla E."/>
            <person name="Lenoble P."/>
            <person name="Garel M."/>
            <person name="Tamburini C."/>
            <person name="Fourquet P."/>
            <person name="Lebrun R."/>
            <person name="Bertin P."/>
            <person name="Denis Y."/>
            <person name="Pophillat M."/>
            <person name="Barbe V."/>
            <person name="Ollivier B."/>
            <person name="Dolla A."/>
        </authorList>
    </citation>
    <scope>NUCLEOTIDE SEQUENCE [LARGE SCALE GENOMIC DNA]</scope>
    <source>
        <strain evidence="3">DSM 10523 / SB164P1</strain>
    </source>
</reference>
<sequence>MICGIWISMNSFLHKVLCVCLGGVFALLLGGSARARELHVGIGYAIPPYVITESDAGLEVDIIRQALLEAGYESLFIYLPNLRLPVEFAKGNLDCVAANSVYDLGKDSGRSAFPSQKTIAYRNYAITLRDDWLHIASINDLAGKTVLGFNNARLFLGPEFRAMARLNTNYRELDDQSLQVRMLFARRAQVVIADKFIFLWWREYLKKVSPSMKRELSLPLAFHEIFPPSPRRVSFAWPEVRSAFDSALDELRKSGRLESIINQYIQP</sequence>
<dbReference type="eggNOG" id="COG0834">
    <property type="taxonomic scope" value="Bacteria"/>
</dbReference>
<dbReference type="KEGG" id="dpi:BN4_12749"/>
<feature type="domain" description="Solute-binding protein family 3/N-terminal" evidence="1">
    <location>
        <begin position="37"/>
        <end position="267"/>
    </location>
</feature>
<accession>M1WTX4</accession>
<dbReference type="Gene3D" id="3.40.190.10">
    <property type="entry name" value="Periplasmic binding protein-like II"/>
    <property type="match status" value="2"/>
</dbReference>
<reference evidence="3" key="2">
    <citation type="journal article" date="2013" name="Stand. Genomic Sci.">
        <title>Complete genome sequence of Desulfocapsa sulfexigens, a marine deltaproteobacterium specialized in disproportionating inorganic sulfur compounds.</title>
        <authorList>
            <person name="Finster K.W."/>
            <person name="Kjeldsen K.U."/>
            <person name="Kube M."/>
            <person name="Reinhardt R."/>
            <person name="Mussmann M."/>
            <person name="Amann R."/>
            <person name="Schreiber L."/>
        </authorList>
    </citation>
    <scope>NUCLEOTIDE SEQUENCE [LARGE SCALE GENOMIC DNA]</scope>
    <source>
        <strain evidence="3">DSM 10523 / SB164P1</strain>
    </source>
</reference>
<protein>
    <submittedName>
        <fullName evidence="2">Putative Extracellular solute-binding protein, family 3</fullName>
    </submittedName>
</protein>
<dbReference type="SMART" id="SM00062">
    <property type="entry name" value="PBPb"/>
    <property type="match status" value="1"/>
</dbReference>
<dbReference type="Proteomes" id="UP000011724">
    <property type="component" value="Chromosome"/>
</dbReference>
<keyword evidence="3" id="KW-1185">Reference proteome</keyword>
<dbReference type="AlphaFoldDB" id="M1WTX4"/>
<proteinExistence type="predicted"/>
<dbReference type="BioCyc" id="DPIE1322246:BN4_RS17305-MONOMER"/>
<dbReference type="SUPFAM" id="SSF53850">
    <property type="entry name" value="Periplasmic binding protein-like II"/>
    <property type="match status" value="1"/>
</dbReference>
<dbReference type="STRING" id="1322246.BN4_12749"/>